<gene>
    <name evidence="1" type="ORF">EB834_13310</name>
</gene>
<evidence type="ECO:0000313" key="2">
    <source>
        <dbReference type="Proteomes" id="UP000297736"/>
    </source>
</evidence>
<comment type="caution">
    <text evidence="1">The sequence shown here is derived from an EMBL/GenBank/DDBJ whole genome shotgun (WGS) entry which is preliminary data.</text>
</comment>
<proteinExistence type="predicted"/>
<evidence type="ECO:0000313" key="1">
    <source>
        <dbReference type="EMBL" id="TGD37851.1"/>
    </source>
</evidence>
<dbReference type="Gene3D" id="3.40.190.10">
    <property type="entry name" value="Periplasmic binding protein-like II"/>
    <property type="match status" value="1"/>
</dbReference>
<name>A0A4Z0KGJ3_BREAU</name>
<accession>A0A4Z0KGJ3</accession>
<dbReference type="SUPFAM" id="SSF53850">
    <property type="entry name" value="Periplasmic binding protein-like II"/>
    <property type="match status" value="1"/>
</dbReference>
<dbReference type="Proteomes" id="UP000297736">
    <property type="component" value="Unassembled WGS sequence"/>
</dbReference>
<reference evidence="1 2" key="1">
    <citation type="submission" date="2018-10" db="EMBL/GenBank/DDBJ databases">
        <title>Brevibacterium genomes from Austrain hard cheese rinds.</title>
        <authorList>
            <person name="Anast J.M."/>
            <person name="Dzieciol M."/>
            <person name="Schultz D.L."/>
            <person name="Mann E."/>
            <person name="Wagner M."/>
            <person name="Schmitz-Esser S."/>
        </authorList>
    </citation>
    <scope>NUCLEOTIDE SEQUENCE [LARGE SCALE GENOMIC DNA]</scope>
    <source>
        <strain evidence="1 2">L261</strain>
    </source>
</reference>
<organism evidence="1 2">
    <name type="scientific">Brevibacterium aurantiacum</name>
    <dbReference type="NCBI Taxonomy" id="273384"/>
    <lineage>
        <taxon>Bacteria</taxon>
        <taxon>Bacillati</taxon>
        <taxon>Actinomycetota</taxon>
        <taxon>Actinomycetes</taxon>
        <taxon>Micrococcales</taxon>
        <taxon>Brevibacteriaceae</taxon>
        <taxon>Brevibacterium</taxon>
    </lineage>
</organism>
<dbReference type="AlphaFoldDB" id="A0A4Z0KGJ3"/>
<protein>
    <submittedName>
        <fullName evidence="1">Nitrate ABC transporter substrate-binding protein</fullName>
    </submittedName>
</protein>
<sequence length="297" mass="33606">MLGEVMTEELGDRNLEFQIDRVPALLDDWQKRGYDAAEVSLSKTSRAFDRGRSGFVAVPLLMMQGFRQRCIIVRKDSGYHNAGDLVGKNIGLTGWADSGNTWTRAALQDDGLSVDDAYWFVGRLTDQHPEADRLDGFGIEGKIVAICGKPMVDRLFDGELDAVLTPFMPPGFYARESSFRHLYTDVRQTELEWSHQHGYVPGHHVLGFDSEVPEDLREVVVRALNTSQSVWRSKREKYAETSAWLAVDLANESSLPNGWDAPYSPSQTKMFKEFFAQMQRQHLTQSEIAYSSIFKTV</sequence>
<dbReference type="EMBL" id="RHFF01000013">
    <property type="protein sequence ID" value="TGD37851.1"/>
    <property type="molecule type" value="Genomic_DNA"/>
</dbReference>